<comment type="caution">
    <text evidence="1">The sequence shown here is derived from an EMBL/GenBank/DDBJ whole genome shotgun (WGS) entry which is preliminary data.</text>
</comment>
<dbReference type="Proteomes" id="UP001595665">
    <property type="component" value="Unassembled WGS sequence"/>
</dbReference>
<evidence type="ECO:0000313" key="1">
    <source>
        <dbReference type="EMBL" id="MFC3459376.1"/>
    </source>
</evidence>
<accession>A0ABV7PP82</accession>
<proteinExistence type="predicted"/>
<organism evidence="1 2">
    <name type="scientific">Massilia haematophila</name>
    <dbReference type="NCBI Taxonomy" id="457923"/>
    <lineage>
        <taxon>Bacteria</taxon>
        <taxon>Pseudomonadati</taxon>
        <taxon>Pseudomonadota</taxon>
        <taxon>Betaproteobacteria</taxon>
        <taxon>Burkholderiales</taxon>
        <taxon>Oxalobacteraceae</taxon>
        <taxon>Telluria group</taxon>
        <taxon>Massilia</taxon>
    </lineage>
</organism>
<keyword evidence="2" id="KW-1185">Reference proteome</keyword>
<evidence type="ECO:0000313" key="2">
    <source>
        <dbReference type="Proteomes" id="UP001595665"/>
    </source>
</evidence>
<sequence>MTMPSLPTVSLDALRDALLFIDDMDGGAEAWVDRRSGAVHVVAEGLDPDELALPEDLGDPDHFLALPPSRDLCIERELAFDFVAEHLPADERLVRAMFTRKGAYRALRALLAERGVLEAWYRFKDSAIDVALAEWCGDNGLHLQQ</sequence>
<name>A0ABV7PP82_9BURK</name>
<dbReference type="InterPro" id="IPR005361">
    <property type="entry name" value="UPF0158"/>
</dbReference>
<dbReference type="EMBL" id="JBHRVV010000001">
    <property type="protein sequence ID" value="MFC3459376.1"/>
    <property type="molecule type" value="Genomic_DNA"/>
</dbReference>
<dbReference type="RefSeq" id="WP_379735923.1">
    <property type="nucleotide sequence ID" value="NZ_JBHRVV010000001.1"/>
</dbReference>
<gene>
    <name evidence="1" type="ORF">ACFOPH_14160</name>
</gene>
<dbReference type="Pfam" id="PF03682">
    <property type="entry name" value="UPF0158"/>
    <property type="match status" value="1"/>
</dbReference>
<protein>
    <submittedName>
        <fullName evidence="1">UPF0158 family protein</fullName>
    </submittedName>
</protein>
<reference evidence="2" key="1">
    <citation type="journal article" date="2019" name="Int. J. Syst. Evol. Microbiol.">
        <title>The Global Catalogue of Microorganisms (GCM) 10K type strain sequencing project: providing services to taxonomists for standard genome sequencing and annotation.</title>
        <authorList>
            <consortium name="The Broad Institute Genomics Platform"/>
            <consortium name="The Broad Institute Genome Sequencing Center for Infectious Disease"/>
            <person name="Wu L."/>
            <person name="Ma J."/>
        </authorList>
    </citation>
    <scope>NUCLEOTIDE SEQUENCE [LARGE SCALE GENOMIC DNA]</scope>
    <source>
        <strain evidence="2">CCM 7480</strain>
    </source>
</reference>